<dbReference type="EMBL" id="NNAY01000189">
    <property type="protein sequence ID" value="OXU30150.1"/>
    <property type="molecule type" value="Genomic_DNA"/>
</dbReference>
<reference evidence="2 3" key="1">
    <citation type="journal article" date="2017" name="Curr. Biol.">
        <title>The Evolution of Venom by Co-option of Single-Copy Genes.</title>
        <authorList>
            <person name="Martinson E.O."/>
            <person name="Mrinalini"/>
            <person name="Kelkar Y.D."/>
            <person name="Chang C.H."/>
            <person name="Werren J.H."/>
        </authorList>
    </citation>
    <scope>NUCLEOTIDE SEQUENCE [LARGE SCALE GENOMIC DNA]</scope>
    <source>
        <strain evidence="2 3">Alberta</strain>
        <tissue evidence="2">Whole body</tissue>
    </source>
</reference>
<proteinExistence type="predicted"/>
<evidence type="ECO:0000313" key="2">
    <source>
        <dbReference type="EMBL" id="OXU30150.1"/>
    </source>
</evidence>
<organism evidence="2 3">
    <name type="scientific">Trichomalopsis sarcophagae</name>
    <dbReference type="NCBI Taxonomy" id="543379"/>
    <lineage>
        <taxon>Eukaryota</taxon>
        <taxon>Metazoa</taxon>
        <taxon>Ecdysozoa</taxon>
        <taxon>Arthropoda</taxon>
        <taxon>Hexapoda</taxon>
        <taxon>Insecta</taxon>
        <taxon>Pterygota</taxon>
        <taxon>Neoptera</taxon>
        <taxon>Endopterygota</taxon>
        <taxon>Hymenoptera</taxon>
        <taxon>Apocrita</taxon>
        <taxon>Proctotrupomorpha</taxon>
        <taxon>Chalcidoidea</taxon>
        <taxon>Pteromalidae</taxon>
        <taxon>Pteromalinae</taxon>
        <taxon>Trichomalopsis</taxon>
    </lineage>
</organism>
<name>A0A232FI04_9HYME</name>
<dbReference type="Proteomes" id="UP000215335">
    <property type="component" value="Unassembled WGS sequence"/>
</dbReference>
<evidence type="ECO:0000313" key="3">
    <source>
        <dbReference type="Proteomes" id="UP000215335"/>
    </source>
</evidence>
<feature type="region of interest" description="Disordered" evidence="1">
    <location>
        <begin position="44"/>
        <end position="66"/>
    </location>
</feature>
<feature type="compositionally biased region" description="Low complexity" evidence="1">
    <location>
        <begin position="53"/>
        <end position="64"/>
    </location>
</feature>
<accession>A0A232FI04</accession>
<dbReference type="AlphaFoldDB" id="A0A232FI04"/>
<gene>
    <name evidence="2" type="ORF">TSAR_011228</name>
</gene>
<comment type="caution">
    <text evidence="2">The sequence shown here is derived from an EMBL/GenBank/DDBJ whole genome shotgun (WGS) entry which is preliminary data.</text>
</comment>
<keyword evidence="3" id="KW-1185">Reference proteome</keyword>
<protein>
    <submittedName>
        <fullName evidence="2">Uncharacterized protein</fullName>
    </submittedName>
</protein>
<sequence length="108" mass="12473">MKRKLNEMNDQLKCSREEFDQMVEYENQTTGLISEYLIKATSTGRAGSMPDINSNEVPSSENNSDTVNLNSLIAKEIDKRFKERDNAKTSLESRNIKLHRDYKLNTQI</sequence>
<evidence type="ECO:0000256" key="1">
    <source>
        <dbReference type="SAM" id="MobiDB-lite"/>
    </source>
</evidence>